<evidence type="ECO:0000256" key="15">
    <source>
        <dbReference type="ARBA" id="ARBA00030592"/>
    </source>
</evidence>
<comment type="pathway">
    <text evidence="3">Cofactor biosynthesis; tetrahydrofolylpolyglutamate biosynthesis.</text>
</comment>
<reference evidence="22" key="1">
    <citation type="submission" date="2013-04" db="EMBL/GenBank/DDBJ databases">
        <authorList>
            <person name="Harkins D.M."/>
            <person name="Durkin A.S."/>
            <person name="Selengut J.D."/>
            <person name="Sanka R."/>
            <person name="DePew J."/>
            <person name="Purushe J."/>
            <person name="Ahmed A."/>
            <person name="van der Linden H."/>
            <person name="Goris M.G.A."/>
            <person name="Hartskeerl R.A."/>
            <person name="Vinetz J.M."/>
            <person name="Sutton G.G."/>
            <person name="Nelson W.C."/>
            <person name="Fouts D.E."/>
        </authorList>
    </citation>
    <scope>NUCLEOTIDE SEQUENCE [LARGE SCALE GENOMIC DNA]</scope>
    <source>
        <strain evidence="22">BUT 6</strain>
    </source>
</reference>
<comment type="catalytic activity">
    <reaction evidence="19">
        <text>(6R)-5,10-methylenetetrahydrofolyl-(gamma-L-Glu)(n) + L-glutamate + ATP = (6R)-5,10-methylenetetrahydrofolyl-(gamma-L-Glu)(n+1) + ADP + phosphate + H(+)</text>
        <dbReference type="Rhea" id="RHEA:51912"/>
        <dbReference type="Rhea" id="RHEA-COMP:13257"/>
        <dbReference type="Rhea" id="RHEA-COMP:13258"/>
        <dbReference type="ChEBI" id="CHEBI:15378"/>
        <dbReference type="ChEBI" id="CHEBI:29985"/>
        <dbReference type="ChEBI" id="CHEBI:30616"/>
        <dbReference type="ChEBI" id="CHEBI:43474"/>
        <dbReference type="ChEBI" id="CHEBI:136572"/>
        <dbReference type="ChEBI" id="CHEBI:456216"/>
        <dbReference type="EC" id="6.3.2.17"/>
    </reaction>
</comment>
<dbReference type="GO" id="GO:0046872">
    <property type="term" value="F:metal ion binding"/>
    <property type="evidence" value="ECO:0007669"/>
    <property type="project" value="UniProtKB-KW"/>
</dbReference>
<evidence type="ECO:0000256" key="7">
    <source>
        <dbReference type="ARBA" id="ARBA00019357"/>
    </source>
</evidence>
<keyword evidence="13" id="KW-0289">Folate biosynthesis</keyword>
<dbReference type="InterPro" id="IPR001645">
    <property type="entry name" value="Folylpolyglutamate_synth"/>
</dbReference>
<evidence type="ECO:0000256" key="9">
    <source>
        <dbReference type="ARBA" id="ARBA00022723"/>
    </source>
</evidence>
<organism evidence="22 23">
    <name type="scientific">Leptospira fainei serovar Hurstbridge str. BUT 6</name>
    <dbReference type="NCBI Taxonomy" id="1193011"/>
    <lineage>
        <taxon>Bacteria</taxon>
        <taxon>Pseudomonadati</taxon>
        <taxon>Spirochaetota</taxon>
        <taxon>Spirochaetia</taxon>
        <taxon>Leptospirales</taxon>
        <taxon>Leptospiraceae</taxon>
        <taxon>Leptospira</taxon>
    </lineage>
</organism>
<evidence type="ECO:0000259" key="21">
    <source>
        <dbReference type="Pfam" id="PF02875"/>
    </source>
</evidence>
<feature type="domain" description="Mur ligase C-terminal" evidence="21">
    <location>
        <begin position="299"/>
        <end position="363"/>
    </location>
</feature>
<comment type="caution">
    <text evidence="22">The sequence shown here is derived from an EMBL/GenBank/DDBJ whole genome shotgun (WGS) entry which is preliminary data.</text>
</comment>
<protein>
    <recommendedName>
        <fullName evidence="7">Dihydrofolate synthase/folylpolyglutamate synthase</fullName>
        <ecNumber evidence="5">6.3.2.12</ecNumber>
        <ecNumber evidence="6">6.3.2.17</ecNumber>
    </recommendedName>
    <alternativeName>
        <fullName evidence="16">Folylpoly-gamma-glutamate synthetase-dihydrofolate synthetase</fullName>
    </alternativeName>
    <alternativeName>
        <fullName evidence="14">Folylpolyglutamate synthetase</fullName>
    </alternativeName>
    <alternativeName>
        <fullName evidence="15">Tetrahydrofolylpolyglutamate synthase</fullName>
    </alternativeName>
</protein>
<name>S3UZ68_9LEPT</name>
<proteinExistence type="inferred from homology"/>
<dbReference type="EMBL" id="AKWZ02000010">
    <property type="protein sequence ID" value="EPG73644.1"/>
    <property type="molecule type" value="Genomic_DNA"/>
</dbReference>
<comment type="catalytic activity">
    <reaction evidence="18">
        <text>10-formyltetrahydrofolyl-(gamma-L-Glu)(n) + L-glutamate + ATP = 10-formyltetrahydrofolyl-(gamma-L-Glu)(n+1) + ADP + phosphate + H(+)</text>
        <dbReference type="Rhea" id="RHEA:51904"/>
        <dbReference type="Rhea" id="RHEA-COMP:13088"/>
        <dbReference type="Rhea" id="RHEA-COMP:14300"/>
        <dbReference type="ChEBI" id="CHEBI:15378"/>
        <dbReference type="ChEBI" id="CHEBI:29985"/>
        <dbReference type="ChEBI" id="CHEBI:30616"/>
        <dbReference type="ChEBI" id="CHEBI:43474"/>
        <dbReference type="ChEBI" id="CHEBI:134413"/>
        <dbReference type="ChEBI" id="CHEBI:456216"/>
        <dbReference type="EC" id="6.3.2.17"/>
    </reaction>
</comment>
<comment type="function">
    <text evidence="1">Functions in two distinct reactions of the de novo folate biosynthetic pathway. Catalyzes the addition of a glutamate residue to dihydropteroate (7,8-dihydropteroate or H2Pte) to form dihydrofolate (7,8-dihydrofolate monoglutamate or H2Pte-Glu). Also catalyzes successive additions of L-glutamate to tetrahydrofolate or 10-formyltetrahydrofolate or 5,10-methylenetetrahydrofolate, leading to folylpolyglutamate derivatives.</text>
</comment>
<keyword evidence="8 22" id="KW-0436">Ligase</keyword>
<evidence type="ECO:0000313" key="22">
    <source>
        <dbReference type="EMBL" id="EPG73644.1"/>
    </source>
</evidence>
<evidence type="ECO:0000256" key="2">
    <source>
        <dbReference type="ARBA" id="ARBA00004799"/>
    </source>
</evidence>
<evidence type="ECO:0000256" key="5">
    <source>
        <dbReference type="ARBA" id="ARBA00013023"/>
    </source>
</evidence>
<keyword evidence="11" id="KW-0067">ATP-binding</keyword>
<evidence type="ECO:0000256" key="13">
    <source>
        <dbReference type="ARBA" id="ARBA00022909"/>
    </source>
</evidence>
<dbReference type="OrthoDB" id="9809356at2"/>
<evidence type="ECO:0000256" key="8">
    <source>
        <dbReference type="ARBA" id="ARBA00022598"/>
    </source>
</evidence>
<dbReference type="GO" id="GO:0005737">
    <property type="term" value="C:cytoplasm"/>
    <property type="evidence" value="ECO:0007669"/>
    <property type="project" value="TreeGrafter"/>
</dbReference>
<dbReference type="Gene3D" id="3.40.1190.10">
    <property type="entry name" value="Mur-like, catalytic domain"/>
    <property type="match status" value="1"/>
</dbReference>
<keyword evidence="10" id="KW-0547">Nucleotide-binding</keyword>
<keyword evidence="23" id="KW-1185">Reference proteome</keyword>
<dbReference type="GO" id="GO:0008841">
    <property type="term" value="F:dihydrofolate synthase activity"/>
    <property type="evidence" value="ECO:0007669"/>
    <property type="project" value="UniProtKB-EC"/>
</dbReference>
<comment type="catalytic activity">
    <reaction evidence="17">
        <text>(6S)-5,6,7,8-tetrahydrofolyl-(gamma-L-Glu)(n) + L-glutamate + ATP = (6S)-5,6,7,8-tetrahydrofolyl-(gamma-L-Glu)(n+1) + ADP + phosphate + H(+)</text>
        <dbReference type="Rhea" id="RHEA:10580"/>
        <dbReference type="Rhea" id="RHEA-COMP:14738"/>
        <dbReference type="Rhea" id="RHEA-COMP:14740"/>
        <dbReference type="ChEBI" id="CHEBI:15378"/>
        <dbReference type="ChEBI" id="CHEBI:29985"/>
        <dbReference type="ChEBI" id="CHEBI:30616"/>
        <dbReference type="ChEBI" id="CHEBI:43474"/>
        <dbReference type="ChEBI" id="CHEBI:141005"/>
        <dbReference type="ChEBI" id="CHEBI:456216"/>
        <dbReference type="EC" id="6.3.2.17"/>
    </reaction>
</comment>
<dbReference type="GO" id="GO:0004326">
    <property type="term" value="F:tetrahydrofolylpolyglutamate synthase activity"/>
    <property type="evidence" value="ECO:0007669"/>
    <property type="project" value="UniProtKB-EC"/>
</dbReference>
<dbReference type="STRING" id="1193011.LEP1GSC058_2721"/>
<dbReference type="GO" id="GO:0046656">
    <property type="term" value="P:folic acid biosynthetic process"/>
    <property type="evidence" value="ECO:0007669"/>
    <property type="project" value="UniProtKB-KW"/>
</dbReference>
<dbReference type="EC" id="6.3.2.17" evidence="6"/>
<dbReference type="Pfam" id="PF02875">
    <property type="entry name" value="Mur_ligase_C"/>
    <property type="match status" value="1"/>
</dbReference>
<dbReference type="RefSeq" id="WP_016550120.1">
    <property type="nucleotide sequence ID" value="NZ_AKWZ02000010.1"/>
</dbReference>
<evidence type="ECO:0000256" key="12">
    <source>
        <dbReference type="ARBA" id="ARBA00022842"/>
    </source>
</evidence>
<dbReference type="InterPro" id="IPR036615">
    <property type="entry name" value="Mur_ligase_C_dom_sf"/>
</dbReference>
<evidence type="ECO:0000256" key="16">
    <source>
        <dbReference type="ARBA" id="ARBA00032510"/>
    </source>
</evidence>
<dbReference type="NCBIfam" id="TIGR01499">
    <property type="entry name" value="folC"/>
    <property type="match status" value="1"/>
</dbReference>
<evidence type="ECO:0000256" key="20">
    <source>
        <dbReference type="ARBA" id="ARBA00049161"/>
    </source>
</evidence>
<comment type="pathway">
    <text evidence="2">Cofactor biosynthesis; tetrahydrofolate biosynthesis; 7,8-dihydrofolate from 2-amino-4-hydroxy-6-hydroxymethyl-7,8-dihydropteridine diphosphate and 4-aminobenzoate: step 2/2.</text>
</comment>
<dbReference type="Gene3D" id="3.90.190.20">
    <property type="entry name" value="Mur ligase, C-terminal domain"/>
    <property type="match status" value="1"/>
</dbReference>
<gene>
    <name evidence="22" type="primary">folC</name>
    <name evidence="22" type="ORF">LEP1GSC058_2721</name>
</gene>
<evidence type="ECO:0000256" key="18">
    <source>
        <dbReference type="ARBA" id="ARBA00047808"/>
    </source>
</evidence>
<keyword evidence="12" id="KW-0460">Magnesium</keyword>
<sequence>MPFNDFLKFASSLVNLEKTRNFNVFKEYTLEAFRNFLDKHNWRQRRSSRLRISVVGTNGKGSVSHFLSQTFSKLNQKVGLYTSPHLLGPAERIRKGPDFDPISPADLENVARLIFENADESELSNLSWFEWFTLGAFVYFESQDLNVQIYEAGLGGRLDATSLSEPDVVILCSIGEDHKAILGDSKEKILLEKLNIAGPKTKLLLSMPHENELDEIIRSFCSEKGIELLFFERKSLEEAYLIYNINFAVWATRTIYDMLSVTLAFLKAPSSNDCKWFFDEKPFVSYSAALKADFRSPPGRLEVLSRNPFVIFDPAHNPDAVRTTLRDISILYPEKKLSVIAGFLPDKDGESMAKDIELFVKNLGTRAAFLKGPEFKLPEGFESLALDPNDFSKRLSDFSRDGVLVLGSFRLYKYGIEAIEKNTK</sequence>
<evidence type="ECO:0000256" key="4">
    <source>
        <dbReference type="ARBA" id="ARBA00008276"/>
    </source>
</evidence>
<dbReference type="SUPFAM" id="SSF53244">
    <property type="entry name" value="MurD-like peptide ligases, peptide-binding domain"/>
    <property type="match status" value="1"/>
</dbReference>
<dbReference type="InterPro" id="IPR036565">
    <property type="entry name" value="Mur-like_cat_sf"/>
</dbReference>
<dbReference type="SUPFAM" id="SSF53623">
    <property type="entry name" value="MurD-like peptide ligases, catalytic domain"/>
    <property type="match status" value="1"/>
</dbReference>
<dbReference type="EC" id="6.3.2.12" evidence="5"/>
<dbReference type="Proteomes" id="UP000014540">
    <property type="component" value="Unassembled WGS sequence"/>
</dbReference>
<evidence type="ECO:0000256" key="14">
    <source>
        <dbReference type="ARBA" id="ARBA00030048"/>
    </source>
</evidence>
<keyword evidence="9" id="KW-0479">Metal-binding</keyword>
<evidence type="ECO:0000256" key="10">
    <source>
        <dbReference type="ARBA" id="ARBA00022741"/>
    </source>
</evidence>
<evidence type="ECO:0000256" key="19">
    <source>
        <dbReference type="ARBA" id="ARBA00049035"/>
    </source>
</evidence>
<dbReference type="AlphaFoldDB" id="S3UZ68"/>
<evidence type="ECO:0000256" key="1">
    <source>
        <dbReference type="ARBA" id="ARBA00002714"/>
    </source>
</evidence>
<dbReference type="PANTHER" id="PTHR11136">
    <property type="entry name" value="FOLYLPOLYGLUTAMATE SYNTHASE-RELATED"/>
    <property type="match status" value="1"/>
</dbReference>
<dbReference type="GO" id="GO:0005524">
    <property type="term" value="F:ATP binding"/>
    <property type="evidence" value="ECO:0007669"/>
    <property type="project" value="UniProtKB-KW"/>
</dbReference>
<accession>S3UZ68</accession>
<dbReference type="InterPro" id="IPR004101">
    <property type="entry name" value="Mur_ligase_C"/>
</dbReference>
<evidence type="ECO:0000256" key="3">
    <source>
        <dbReference type="ARBA" id="ARBA00005150"/>
    </source>
</evidence>
<evidence type="ECO:0000256" key="11">
    <source>
        <dbReference type="ARBA" id="ARBA00022840"/>
    </source>
</evidence>
<evidence type="ECO:0000256" key="17">
    <source>
        <dbReference type="ARBA" id="ARBA00047493"/>
    </source>
</evidence>
<evidence type="ECO:0000256" key="6">
    <source>
        <dbReference type="ARBA" id="ARBA00013025"/>
    </source>
</evidence>
<comment type="catalytic activity">
    <reaction evidence="20">
        <text>7,8-dihydropteroate + L-glutamate + ATP = 7,8-dihydrofolate + ADP + phosphate + H(+)</text>
        <dbReference type="Rhea" id="RHEA:23584"/>
        <dbReference type="ChEBI" id="CHEBI:15378"/>
        <dbReference type="ChEBI" id="CHEBI:17839"/>
        <dbReference type="ChEBI" id="CHEBI:29985"/>
        <dbReference type="ChEBI" id="CHEBI:30616"/>
        <dbReference type="ChEBI" id="CHEBI:43474"/>
        <dbReference type="ChEBI" id="CHEBI:57451"/>
        <dbReference type="ChEBI" id="CHEBI:456216"/>
        <dbReference type="EC" id="6.3.2.12"/>
    </reaction>
</comment>
<evidence type="ECO:0000313" key="23">
    <source>
        <dbReference type="Proteomes" id="UP000014540"/>
    </source>
</evidence>
<comment type="similarity">
    <text evidence="4">Belongs to the folylpolyglutamate synthase family.</text>
</comment>
<dbReference type="PANTHER" id="PTHR11136:SF0">
    <property type="entry name" value="DIHYDROFOLATE SYNTHETASE-RELATED"/>
    <property type="match status" value="1"/>
</dbReference>